<evidence type="ECO:0000256" key="11">
    <source>
        <dbReference type="SAM" id="Phobius"/>
    </source>
</evidence>
<dbReference type="InterPro" id="IPR008160">
    <property type="entry name" value="Collagen"/>
</dbReference>
<keyword evidence="2 11" id="KW-0812">Transmembrane</keyword>
<dbReference type="GO" id="GO:0016020">
    <property type="term" value="C:membrane"/>
    <property type="evidence" value="ECO:0007669"/>
    <property type="project" value="UniProtKB-SubCell"/>
</dbReference>
<comment type="subcellular location">
    <subcellularLocation>
        <location evidence="1">Membrane</location>
        <topology evidence="1">Single-pass type II membrane protein</topology>
    </subcellularLocation>
</comment>
<keyword evidence="4 11" id="KW-1133">Transmembrane helix</keyword>
<evidence type="ECO:0000259" key="12">
    <source>
        <dbReference type="PROSITE" id="PS50287"/>
    </source>
</evidence>
<dbReference type="PROSITE" id="PS00420">
    <property type="entry name" value="SRCR_1"/>
    <property type="match status" value="1"/>
</dbReference>
<dbReference type="EMBL" id="MN243703">
    <property type="protein sequence ID" value="QIJ58484.1"/>
    <property type="molecule type" value="mRNA"/>
</dbReference>
<dbReference type="SMART" id="SM00202">
    <property type="entry name" value="SR"/>
    <property type="match status" value="1"/>
</dbReference>
<evidence type="ECO:0000256" key="1">
    <source>
        <dbReference type="ARBA" id="ARBA00004606"/>
    </source>
</evidence>
<dbReference type="SUPFAM" id="SSF56487">
    <property type="entry name" value="SRCR-like"/>
    <property type="match status" value="1"/>
</dbReference>
<feature type="transmembrane region" description="Helical" evidence="11">
    <location>
        <begin position="47"/>
        <end position="68"/>
    </location>
</feature>
<feature type="disulfide bond" evidence="9">
    <location>
        <begin position="394"/>
        <end position="404"/>
    </location>
</feature>
<feature type="compositionally biased region" description="Low complexity" evidence="10">
    <location>
        <begin position="268"/>
        <end position="284"/>
    </location>
</feature>
<feature type="compositionally biased region" description="Pro residues" evidence="10">
    <location>
        <begin position="168"/>
        <end position="186"/>
    </location>
</feature>
<accession>A0A6G7NUT8</accession>
<keyword evidence="7 13" id="KW-0675">Receptor</keyword>
<dbReference type="AlphaFoldDB" id="A0A6G7NUT8"/>
<name>A0A6G7NUT8_NIBAL</name>
<dbReference type="FunFam" id="3.10.250.10:FF:000011">
    <property type="entry name" value="Scavenger receptor class A member 5"/>
    <property type="match status" value="1"/>
</dbReference>
<sequence>MKTTVDHTNNRVSYTQSNPLFDMSLSRSDLYDFQPEELKPARPRRQWCLNVIIVYLVLQTGLNAFLIYKVFTLNSSPSAVGVQKQTSNHIPQGGEPSGDDNLQTLVRNNSEETKTLRGHLWTLGSLVKNLCGEEGQLGRMRSDLMMLNTSTQNLKDKLTNISLKQGPSGPPGPSGPSGPSGPPGPPGKNGLSGQPGTPGERGLKGDSGVVGSQGPKGDTGLNGQPGQSGAPGPRGPPGPAGPAGDQGPGAKGEKGAPGFPGLRGPKGDPGSSGQKGSSGPQGTPGLQGRKGDSGPPGARGAIGPPGVKGAQGPAGLPGAKGERGEQELSVRLVPPGSRGRVEVKVNGAWGTVCDDSFDTLDGKVICRMLGFQTATDTFTAPAGTGKIWLDDLRCTGTESDIMNCTHAGVGVNNCQHSEDVGVQCA</sequence>
<evidence type="ECO:0000256" key="9">
    <source>
        <dbReference type="PROSITE-ProRule" id="PRU00196"/>
    </source>
</evidence>
<dbReference type="Pfam" id="PF01391">
    <property type="entry name" value="Collagen"/>
    <property type="match status" value="2"/>
</dbReference>
<evidence type="ECO:0000256" key="6">
    <source>
        <dbReference type="ARBA" id="ARBA00023157"/>
    </source>
</evidence>
<organism evidence="13">
    <name type="scientific">Nibea albiflora</name>
    <name type="common">Yellow drum</name>
    <name type="synonym">Corvina albiflora</name>
    <dbReference type="NCBI Taxonomy" id="240163"/>
    <lineage>
        <taxon>Eukaryota</taxon>
        <taxon>Metazoa</taxon>
        <taxon>Chordata</taxon>
        <taxon>Craniata</taxon>
        <taxon>Vertebrata</taxon>
        <taxon>Euteleostomi</taxon>
        <taxon>Actinopterygii</taxon>
        <taxon>Neopterygii</taxon>
        <taxon>Teleostei</taxon>
        <taxon>Neoteleostei</taxon>
        <taxon>Acanthomorphata</taxon>
        <taxon>Eupercaria</taxon>
        <taxon>Sciaenidae</taxon>
        <taxon>Nibea</taxon>
    </lineage>
</organism>
<evidence type="ECO:0000256" key="4">
    <source>
        <dbReference type="ARBA" id="ARBA00022989"/>
    </source>
</evidence>
<protein>
    <submittedName>
        <fullName evidence="13">Macrophage receptor</fullName>
    </submittedName>
</protein>
<keyword evidence="6 9" id="KW-1015">Disulfide bond</keyword>
<dbReference type="PANTHER" id="PTHR48071">
    <property type="entry name" value="SRCR DOMAIN-CONTAINING PROTEIN"/>
    <property type="match status" value="1"/>
</dbReference>
<reference evidence="13" key="1">
    <citation type="submission" date="2019-07" db="EMBL/GenBank/DDBJ databases">
        <title>Molecular insights of MARCO in Nibea albiflora, regulating their function under the stress of aquatic pathogens.</title>
        <authorList>
            <person name="Sun Y."/>
            <person name="Liu H."/>
        </authorList>
    </citation>
    <scope>NUCLEOTIDE SEQUENCE</scope>
</reference>
<evidence type="ECO:0000256" key="10">
    <source>
        <dbReference type="SAM" id="MobiDB-lite"/>
    </source>
</evidence>
<evidence type="ECO:0000256" key="5">
    <source>
        <dbReference type="ARBA" id="ARBA00023136"/>
    </source>
</evidence>
<keyword evidence="5 11" id="KW-0472">Membrane</keyword>
<evidence type="ECO:0000256" key="7">
    <source>
        <dbReference type="ARBA" id="ARBA00023170"/>
    </source>
</evidence>
<dbReference type="PRINTS" id="PR00258">
    <property type="entry name" value="SPERACTRCPTR"/>
</dbReference>
<dbReference type="InterPro" id="IPR001190">
    <property type="entry name" value="SRCR"/>
</dbReference>
<dbReference type="InterPro" id="IPR036772">
    <property type="entry name" value="SRCR-like_dom_sf"/>
</dbReference>
<comment type="caution">
    <text evidence="9">Lacks conserved residue(s) required for the propagation of feature annotation.</text>
</comment>
<dbReference type="PROSITE" id="PS50287">
    <property type="entry name" value="SRCR_2"/>
    <property type="match status" value="1"/>
</dbReference>
<evidence type="ECO:0000256" key="3">
    <source>
        <dbReference type="ARBA" id="ARBA00022968"/>
    </source>
</evidence>
<evidence type="ECO:0000313" key="13">
    <source>
        <dbReference type="EMBL" id="QIJ58484.1"/>
    </source>
</evidence>
<evidence type="ECO:0000256" key="8">
    <source>
        <dbReference type="ARBA" id="ARBA00023180"/>
    </source>
</evidence>
<dbReference type="PANTHER" id="PTHR48071:SF18">
    <property type="entry name" value="DELETED IN MALIGNANT BRAIN TUMORS 1 PROTEIN-RELATED"/>
    <property type="match status" value="1"/>
</dbReference>
<dbReference type="Gene3D" id="3.10.250.10">
    <property type="entry name" value="SRCR-like domain"/>
    <property type="match status" value="1"/>
</dbReference>
<evidence type="ECO:0000256" key="2">
    <source>
        <dbReference type="ARBA" id="ARBA00022692"/>
    </source>
</evidence>
<feature type="compositionally biased region" description="Low complexity" evidence="10">
    <location>
        <begin position="295"/>
        <end position="305"/>
    </location>
</feature>
<dbReference type="Pfam" id="PF00530">
    <property type="entry name" value="SRCR"/>
    <property type="match status" value="1"/>
</dbReference>
<feature type="domain" description="SRCR" evidence="12">
    <location>
        <begin position="330"/>
        <end position="425"/>
    </location>
</feature>
<proteinExistence type="evidence at transcript level"/>
<keyword evidence="3" id="KW-0735">Signal-anchor</keyword>
<keyword evidence="8" id="KW-0325">Glycoprotein</keyword>
<feature type="region of interest" description="Disordered" evidence="10">
    <location>
        <begin position="161"/>
        <end position="331"/>
    </location>
</feature>